<sequence>MVNEKVTDLFIAKLLDNTKIKYTPNGSDIKEVKDALKTASKKGTGNVGFPEFVGKSNEFIIVIEDKADLDKQALYEDEESDKLIVETEAIINYAENGALHYAQQIVEKTEFKKVFAFGCSGD</sequence>
<keyword evidence="2" id="KW-1185">Reference proteome</keyword>
<gene>
    <name evidence="1" type="ORF">C7959_12547</name>
</gene>
<dbReference type="EMBL" id="SOEG01000025">
    <property type="protein sequence ID" value="TDX48868.1"/>
    <property type="molecule type" value="Genomic_DNA"/>
</dbReference>
<dbReference type="Proteomes" id="UP000295832">
    <property type="component" value="Unassembled WGS sequence"/>
</dbReference>
<evidence type="ECO:0000313" key="2">
    <source>
        <dbReference type="Proteomes" id="UP000295832"/>
    </source>
</evidence>
<name>A0A4R8H1H9_9FIRM</name>
<reference evidence="1 2" key="1">
    <citation type="submission" date="2019-03" db="EMBL/GenBank/DDBJ databases">
        <title>Subsurface microbial communities from deep shales in Ohio and West Virginia, USA.</title>
        <authorList>
            <person name="Wrighton K."/>
        </authorList>
    </citation>
    <scope>NUCLEOTIDE SEQUENCE [LARGE SCALE GENOMIC DNA]</scope>
    <source>
        <strain evidence="1 2">MSL 6dP</strain>
    </source>
</reference>
<accession>A0A4R8H1H9</accession>
<proteinExistence type="predicted"/>
<protein>
    <submittedName>
        <fullName evidence="1">Uncharacterized protein</fullName>
    </submittedName>
</protein>
<evidence type="ECO:0000313" key="1">
    <source>
        <dbReference type="EMBL" id="TDX48868.1"/>
    </source>
</evidence>
<dbReference type="AlphaFoldDB" id="A0A4R8H1H9"/>
<comment type="caution">
    <text evidence="1">The sequence shown here is derived from an EMBL/GenBank/DDBJ whole genome shotgun (WGS) entry which is preliminary data.</text>
</comment>
<organism evidence="1 2">
    <name type="scientific">Orenia marismortui</name>
    <dbReference type="NCBI Taxonomy" id="46469"/>
    <lineage>
        <taxon>Bacteria</taxon>
        <taxon>Bacillati</taxon>
        <taxon>Bacillota</taxon>
        <taxon>Clostridia</taxon>
        <taxon>Halanaerobiales</taxon>
        <taxon>Halobacteroidaceae</taxon>
        <taxon>Orenia</taxon>
    </lineage>
</organism>